<keyword evidence="4" id="KW-1185">Reference proteome</keyword>
<feature type="domain" description="Cytosolic carboxypeptidase N-terminal" evidence="1">
    <location>
        <begin position="3"/>
        <end position="63"/>
    </location>
</feature>
<dbReference type="InterPro" id="IPR040626">
    <property type="entry name" value="Pepdidase_M14_N"/>
</dbReference>
<evidence type="ECO:0000313" key="4">
    <source>
        <dbReference type="Proteomes" id="UP000254123"/>
    </source>
</evidence>
<reference evidence="3 4" key="1">
    <citation type="submission" date="2018-06" db="EMBL/GenBank/DDBJ databases">
        <authorList>
            <consortium name="Pathogen Informatics"/>
            <person name="Doyle S."/>
        </authorList>
    </citation>
    <scope>NUCLEOTIDE SEQUENCE [LARGE SCALE GENOMIC DNA]</scope>
    <source>
        <strain evidence="3 4">NCTC10526</strain>
    </source>
</reference>
<evidence type="ECO:0000313" key="3">
    <source>
        <dbReference type="EMBL" id="SUD98857.1"/>
    </source>
</evidence>
<sequence>MHITANFDGGNIEVISTEDPQNIQLAIRPDYGDQFFQWFNFRLSGEVGEQYVLNIINAGEASLVAMLAVVDELR</sequence>
<protein>
    <recommendedName>
        <fullName evidence="1">Cytosolic carboxypeptidase N-terminal domain-containing protein</fullName>
    </recommendedName>
</protein>
<evidence type="ECO:0000259" key="1">
    <source>
        <dbReference type="Pfam" id="PF18027"/>
    </source>
</evidence>
<name>A0A379LPS0_9GAMM</name>
<organism evidence="3 4">
    <name type="scientific">Psychrobacter phenylpyruvicus</name>
    <dbReference type="NCBI Taxonomy" id="29432"/>
    <lineage>
        <taxon>Bacteria</taxon>
        <taxon>Pseudomonadati</taxon>
        <taxon>Pseudomonadota</taxon>
        <taxon>Gammaproteobacteria</taxon>
        <taxon>Moraxellales</taxon>
        <taxon>Moraxellaceae</taxon>
        <taxon>Psychrobacter</taxon>
    </lineage>
</organism>
<dbReference type="EMBL" id="UGVC01000001">
    <property type="protein sequence ID" value="SUD90742.1"/>
    <property type="molecule type" value="Genomic_DNA"/>
</dbReference>
<dbReference type="AlphaFoldDB" id="A0A379LPS0"/>
<dbReference type="Pfam" id="PF18027">
    <property type="entry name" value="Pepdidase_M14_N"/>
    <property type="match status" value="1"/>
</dbReference>
<gene>
    <name evidence="2" type="ORF">NCTC10526_01085</name>
    <name evidence="3" type="ORF">NCTC10526_02840</name>
</gene>
<accession>A0A379LPS0</accession>
<dbReference type="RefSeq" id="WP_028858943.1">
    <property type="nucleotide sequence ID" value="NZ_CAJHAQ010000001.1"/>
</dbReference>
<evidence type="ECO:0000313" key="2">
    <source>
        <dbReference type="EMBL" id="SUD90742.1"/>
    </source>
</evidence>
<proteinExistence type="predicted"/>
<dbReference type="STRING" id="1123034.GCA_000685805_01420"/>
<dbReference type="EMBL" id="UGVC01000005">
    <property type="protein sequence ID" value="SUD98857.1"/>
    <property type="molecule type" value="Genomic_DNA"/>
</dbReference>
<dbReference type="Gene3D" id="2.60.40.3120">
    <property type="match status" value="1"/>
</dbReference>
<dbReference type="Proteomes" id="UP000254123">
    <property type="component" value="Unassembled WGS sequence"/>
</dbReference>